<comment type="caution">
    <text evidence="2">The sequence shown here is derived from an EMBL/GenBank/DDBJ whole genome shotgun (WGS) entry which is preliminary data.</text>
</comment>
<gene>
    <name evidence="2" type="ORF">Zmor_013071</name>
</gene>
<sequence>MAARDWRMASRRRTLPRRPAQLSSPEPRAALRRAKAALWAASLLLARSYGDRFLPKIINMDRESGGGRVEAGDAKSWEGVFRKGLILK</sequence>
<dbReference type="EMBL" id="JALNTZ010000004">
    <property type="protein sequence ID" value="KAJ3653839.1"/>
    <property type="molecule type" value="Genomic_DNA"/>
</dbReference>
<proteinExistence type="predicted"/>
<dbReference type="AlphaFoldDB" id="A0AA38IER0"/>
<organism evidence="2 3">
    <name type="scientific">Zophobas morio</name>
    <dbReference type="NCBI Taxonomy" id="2755281"/>
    <lineage>
        <taxon>Eukaryota</taxon>
        <taxon>Metazoa</taxon>
        <taxon>Ecdysozoa</taxon>
        <taxon>Arthropoda</taxon>
        <taxon>Hexapoda</taxon>
        <taxon>Insecta</taxon>
        <taxon>Pterygota</taxon>
        <taxon>Neoptera</taxon>
        <taxon>Endopterygota</taxon>
        <taxon>Coleoptera</taxon>
        <taxon>Polyphaga</taxon>
        <taxon>Cucujiformia</taxon>
        <taxon>Tenebrionidae</taxon>
        <taxon>Zophobas</taxon>
    </lineage>
</organism>
<feature type="region of interest" description="Disordered" evidence="1">
    <location>
        <begin position="1"/>
        <end position="27"/>
    </location>
</feature>
<evidence type="ECO:0000313" key="2">
    <source>
        <dbReference type="EMBL" id="KAJ3653839.1"/>
    </source>
</evidence>
<name>A0AA38IER0_9CUCU</name>
<evidence type="ECO:0000313" key="3">
    <source>
        <dbReference type="Proteomes" id="UP001168821"/>
    </source>
</evidence>
<dbReference type="Proteomes" id="UP001168821">
    <property type="component" value="Unassembled WGS sequence"/>
</dbReference>
<accession>A0AA38IER0</accession>
<keyword evidence="3" id="KW-1185">Reference proteome</keyword>
<protein>
    <submittedName>
        <fullName evidence="2">Uncharacterized protein</fullName>
    </submittedName>
</protein>
<evidence type="ECO:0000256" key="1">
    <source>
        <dbReference type="SAM" id="MobiDB-lite"/>
    </source>
</evidence>
<reference evidence="2" key="1">
    <citation type="journal article" date="2023" name="G3 (Bethesda)">
        <title>Whole genome assemblies of Zophobas morio and Tenebrio molitor.</title>
        <authorList>
            <person name="Kaur S."/>
            <person name="Stinson S.A."/>
            <person name="diCenzo G.C."/>
        </authorList>
    </citation>
    <scope>NUCLEOTIDE SEQUENCE</scope>
    <source>
        <strain evidence="2">QUZm001</strain>
    </source>
</reference>